<name>A0A1M5VN91_9RHOB</name>
<dbReference type="STRING" id="996342.SAMN05443551_2965"/>
<sequence length="101" mass="11754">MVCVISSTTHYRIQFRYSQGSYWNGSFRFYKGQPPSQIPHPTEFAWNALSGHKEFGAINFTKYFIKFGKIVAVDTQIGNDLRVRFDIFYSEVIPEESPQSF</sequence>
<dbReference type="AlphaFoldDB" id="A0A1M5VN91"/>
<protein>
    <submittedName>
        <fullName evidence="1">Uncharacterized protein</fullName>
    </submittedName>
</protein>
<organism evidence="1 2">
    <name type="scientific">Marivita hallyeonensis</name>
    <dbReference type="NCBI Taxonomy" id="996342"/>
    <lineage>
        <taxon>Bacteria</taxon>
        <taxon>Pseudomonadati</taxon>
        <taxon>Pseudomonadota</taxon>
        <taxon>Alphaproteobacteria</taxon>
        <taxon>Rhodobacterales</taxon>
        <taxon>Roseobacteraceae</taxon>
        <taxon>Marivita</taxon>
    </lineage>
</organism>
<evidence type="ECO:0000313" key="2">
    <source>
        <dbReference type="Proteomes" id="UP000184221"/>
    </source>
</evidence>
<proteinExistence type="predicted"/>
<dbReference type="EMBL" id="FQXC01000004">
    <property type="protein sequence ID" value="SHH76628.1"/>
    <property type="molecule type" value="Genomic_DNA"/>
</dbReference>
<accession>A0A1M5VN91</accession>
<gene>
    <name evidence="1" type="ORF">SAMN05443551_2965</name>
</gene>
<dbReference type="Proteomes" id="UP000184221">
    <property type="component" value="Unassembled WGS sequence"/>
</dbReference>
<evidence type="ECO:0000313" key="1">
    <source>
        <dbReference type="EMBL" id="SHH76628.1"/>
    </source>
</evidence>
<keyword evidence="2" id="KW-1185">Reference proteome</keyword>
<reference evidence="1 2" key="1">
    <citation type="submission" date="2016-11" db="EMBL/GenBank/DDBJ databases">
        <authorList>
            <person name="Jaros S."/>
            <person name="Januszkiewicz K."/>
            <person name="Wedrychowicz H."/>
        </authorList>
    </citation>
    <scope>NUCLEOTIDE SEQUENCE [LARGE SCALE GENOMIC DNA]</scope>
    <source>
        <strain evidence="1 2">DSM 29431</strain>
    </source>
</reference>